<reference evidence="1" key="1">
    <citation type="submission" date="2013-12" db="EMBL/GenBank/DDBJ databases">
        <title>A Varibaculum cambriense genome reconstructed from a premature infant gut community with otherwise low bacterial novelty that shifts toward anaerobic metabolism during the third week of life.</title>
        <authorList>
            <person name="Brown C.T."/>
            <person name="Sharon I."/>
            <person name="Thomas B.C."/>
            <person name="Castelle C.J."/>
            <person name="Morowitz M.J."/>
            <person name="Banfield J.F."/>
        </authorList>
    </citation>
    <scope>NUCLEOTIDE SEQUENCE</scope>
</reference>
<organism evidence="1">
    <name type="scientific">human gut metagenome</name>
    <dbReference type="NCBI Taxonomy" id="408170"/>
    <lineage>
        <taxon>unclassified sequences</taxon>
        <taxon>metagenomes</taxon>
        <taxon>organismal metagenomes</taxon>
    </lineage>
</organism>
<name>W1XJ22_9ZZZZ</name>
<dbReference type="AlphaFoldDB" id="W1XJ22"/>
<accession>W1XJ22</accession>
<evidence type="ECO:0000313" key="1">
    <source>
        <dbReference type="EMBL" id="ETJ29485.1"/>
    </source>
</evidence>
<protein>
    <submittedName>
        <fullName evidence="1">Uncharacterized protein</fullName>
    </submittedName>
</protein>
<feature type="non-terminal residue" evidence="1">
    <location>
        <position position="33"/>
    </location>
</feature>
<dbReference type="EMBL" id="AZMM01015981">
    <property type="protein sequence ID" value="ETJ29485.1"/>
    <property type="molecule type" value="Genomic_DNA"/>
</dbReference>
<comment type="caution">
    <text evidence="1">The sequence shown here is derived from an EMBL/GenBank/DDBJ whole genome shotgun (WGS) entry which is preliminary data.</text>
</comment>
<gene>
    <name evidence="1" type="ORF">Q604_UNBC15981G0001</name>
</gene>
<proteinExistence type="predicted"/>
<sequence>MRAKKLISHLTVSRITSTRNVIIVIKREGVAHS</sequence>